<accession>A0A5D2R0A9</accession>
<dbReference type="AlphaFoldDB" id="A0A5D2R0A9"/>
<name>A0A5D2R0A9_GOSTO</name>
<evidence type="ECO:0000313" key="2">
    <source>
        <dbReference type="Proteomes" id="UP000322667"/>
    </source>
</evidence>
<reference evidence="1 2" key="1">
    <citation type="submission" date="2019-07" db="EMBL/GenBank/DDBJ databases">
        <title>WGS assembly of Gossypium tomentosum.</title>
        <authorList>
            <person name="Chen Z.J."/>
            <person name="Sreedasyam A."/>
            <person name="Ando A."/>
            <person name="Song Q."/>
            <person name="De L."/>
            <person name="Hulse-Kemp A."/>
            <person name="Ding M."/>
            <person name="Ye W."/>
            <person name="Kirkbride R."/>
            <person name="Jenkins J."/>
            <person name="Plott C."/>
            <person name="Lovell J."/>
            <person name="Lin Y.-M."/>
            <person name="Vaughn R."/>
            <person name="Liu B."/>
            <person name="Li W."/>
            <person name="Simpson S."/>
            <person name="Scheffler B."/>
            <person name="Saski C."/>
            <person name="Grover C."/>
            <person name="Hu G."/>
            <person name="Conover J."/>
            <person name="Carlson J."/>
            <person name="Shu S."/>
            <person name="Boston L."/>
            <person name="Williams M."/>
            <person name="Peterson D."/>
            <person name="Mcgee K."/>
            <person name="Jones D."/>
            <person name="Wendel J."/>
            <person name="Stelly D."/>
            <person name="Grimwood J."/>
            <person name="Schmutz J."/>
        </authorList>
    </citation>
    <scope>NUCLEOTIDE SEQUENCE [LARGE SCALE GENOMIC DNA]</scope>
    <source>
        <strain evidence="1">7179.01</strain>
    </source>
</reference>
<evidence type="ECO:0000313" key="1">
    <source>
        <dbReference type="EMBL" id="TYI33040.1"/>
    </source>
</evidence>
<organism evidence="1 2">
    <name type="scientific">Gossypium tomentosum</name>
    <name type="common">Hawaiian cotton</name>
    <name type="synonym">Gossypium sandvicense</name>
    <dbReference type="NCBI Taxonomy" id="34277"/>
    <lineage>
        <taxon>Eukaryota</taxon>
        <taxon>Viridiplantae</taxon>
        <taxon>Streptophyta</taxon>
        <taxon>Embryophyta</taxon>
        <taxon>Tracheophyta</taxon>
        <taxon>Spermatophyta</taxon>
        <taxon>Magnoliopsida</taxon>
        <taxon>eudicotyledons</taxon>
        <taxon>Gunneridae</taxon>
        <taxon>Pentapetalae</taxon>
        <taxon>rosids</taxon>
        <taxon>malvids</taxon>
        <taxon>Malvales</taxon>
        <taxon>Malvaceae</taxon>
        <taxon>Malvoideae</taxon>
        <taxon>Gossypium</taxon>
    </lineage>
</organism>
<proteinExistence type="predicted"/>
<sequence>MSLCEGTSIPQAVCVGHFLPPVPLISEFLGDFVRNPISSLDSTYQNIVSASSNFFPFGPSKRWVQPPAEFLPSISFLMIVIESPSTITSPNPISSAKTTPWRHAYAFAVVGSRTFLTGIGRYG</sequence>
<dbReference type="EMBL" id="CM017613">
    <property type="protein sequence ID" value="TYI33040.1"/>
    <property type="molecule type" value="Genomic_DNA"/>
</dbReference>
<keyword evidence="2" id="KW-1185">Reference proteome</keyword>
<protein>
    <submittedName>
        <fullName evidence="1">Uncharacterized protein</fullName>
    </submittedName>
</protein>
<dbReference type="Proteomes" id="UP000322667">
    <property type="component" value="Chromosome A04"/>
</dbReference>
<gene>
    <name evidence="1" type="ORF">ES332_A04G104500v1</name>
</gene>